<reference evidence="2" key="1">
    <citation type="journal article" date="2014" name="Int. J. Syst. Evol. Microbiol.">
        <title>Complete genome sequence of Corynebacterium casei LMG S-19264T (=DSM 44701T), isolated from a smear-ripened cheese.</title>
        <authorList>
            <consortium name="US DOE Joint Genome Institute (JGI-PGF)"/>
            <person name="Walter F."/>
            <person name="Albersmeier A."/>
            <person name="Kalinowski J."/>
            <person name="Ruckert C."/>
        </authorList>
    </citation>
    <scope>NUCLEOTIDE SEQUENCE</scope>
    <source>
        <strain evidence="2">JCM 30078</strain>
    </source>
</reference>
<name>A0A917PT62_9PSED</name>
<dbReference type="EMBL" id="BMPO01000003">
    <property type="protein sequence ID" value="GGJ90318.1"/>
    <property type="molecule type" value="Genomic_DNA"/>
</dbReference>
<gene>
    <name evidence="2" type="ORF">GCM10009304_14970</name>
</gene>
<evidence type="ECO:0000313" key="3">
    <source>
        <dbReference type="Proteomes" id="UP000635983"/>
    </source>
</evidence>
<feature type="transmembrane region" description="Helical" evidence="1">
    <location>
        <begin position="7"/>
        <end position="24"/>
    </location>
</feature>
<keyword evidence="1" id="KW-1133">Transmembrane helix</keyword>
<dbReference type="Proteomes" id="UP000635983">
    <property type="component" value="Unassembled WGS sequence"/>
</dbReference>
<keyword evidence="1" id="KW-0472">Membrane</keyword>
<accession>A0A917PT62</accession>
<dbReference type="AlphaFoldDB" id="A0A917PT62"/>
<organism evidence="2 3">
    <name type="scientific">Pseudomonas matsuisoli</name>
    <dbReference type="NCBI Taxonomy" id="1515666"/>
    <lineage>
        <taxon>Bacteria</taxon>
        <taxon>Pseudomonadati</taxon>
        <taxon>Pseudomonadota</taxon>
        <taxon>Gammaproteobacteria</taxon>
        <taxon>Pseudomonadales</taxon>
        <taxon>Pseudomonadaceae</taxon>
        <taxon>Pseudomonas</taxon>
    </lineage>
</organism>
<keyword evidence="3" id="KW-1185">Reference proteome</keyword>
<sequence length="39" mass="4175">MTVAWRAGIAVLTIIVLTLCWWGWQKGGLGLAGLVMSVC</sequence>
<protein>
    <submittedName>
        <fullName evidence="2">Uncharacterized protein</fullName>
    </submittedName>
</protein>
<evidence type="ECO:0000313" key="2">
    <source>
        <dbReference type="EMBL" id="GGJ90318.1"/>
    </source>
</evidence>
<reference evidence="2" key="2">
    <citation type="submission" date="2020-09" db="EMBL/GenBank/DDBJ databases">
        <authorList>
            <person name="Sun Q."/>
            <person name="Ohkuma M."/>
        </authorList>
    </citation>
    <scope>NUCLEOTIDE SEQUENCE</scope>
    <source>
        <strain evidence="2">JCM 30078</strain>
    </source>
</reference>
<proteinExistence type="predicted"/>
<keyword evidence="1" id="KW-0812">Transmembrane</keyword>
<comment type="caution">
    <text evidence="2">The sequence shown here is derived from an EMBL/GenBank/DDBJ whole genome shotgun (WGS) entry which is preliminary data.</text>
</comment>
<evidence type="ECO:0000256" key="1">
    <source>
        <dbReference type="SAM" id="Phobius"/>
    </source>
</evidence>